<dbReference type="AlphaFoldDB" id="A0A9P4H2H9"/>
<comment type="caution">
    <text evidence="2">The sequence shown here is derived from an EMBL/GenBank/DDBJ whole genome shotgun (WGS) entry which is preliminary data.</text>
</comment>
<dbReference type="Proteomes" id="UP000799777">
    <property type="component" value="Unassembled WGS sequence"/>
</dbReference>
<sequence length="88" mass="9800">MKFITILAAIVAGIVTLVVATPMDPTTESTTNVNIMDRDDCDDCNKYFDGCYGGLWCWFNPTACLITCKRETCQNNGEKCHNKCGYEC</sequence>
<dbReference type="EMBL" id="ML978263">
    <property type="protein sequence ID" value="KAF2025521.1"/>
    <property type="molecule type" value="Genomic_DNA"/>
</dbReference>
<feature type="chain" id="PRO_5040183873" evidence="1">
    <location>
        <begin position="21"/>
        <end position="88"/>
    </location>
</feature>
<name>A0A9P4H2H9_9PLEO</name>
<protein>
    <submittedName>
        <fullName evidence="2">Uncharacterized protein</fullName>
    </submittedName>
</protein>
<evidence type="ECO:0000313" key="3">
    <source>
        <dbReference type="Proteomes" id="UP000799777"/>
    </source>
</evidence>
<feature type="signal peptide" evidence="1">
    <location>
        <begin position="1"/>
        <end position="20"/>
    </location>
</feature>
<keyword evidence="1" id="KW-0732">Signal</keyword>
<gene>
    <name evidence="2" type="ORF">EK21DRAFT_116687</name>
</gene>
<organism evidence="2 3">
    <name type="scientific">Setomelanomma holmii</name>
    <dbReference type="NCBI Taxonomy" id="210430"/>
    <lineage>
        <taxon>Eukaryota</taxon>
        <taxon>Fungi</taxon>
        <taxon>Dikarya</taxon>
        <taxon>Ascomycota</taxon>
        <taxon>Pezizomycotina</taxon>
        <taxon>Dothideomycetes</taxon>
        <taxon>Pleosporomycetidae</taxon>
        <taxon>Pleosporales</taxon>
        <taxon>Pleosporineae</taxon>
        <taxon>Phaeosphaeriaceae</taxon>
        <taxon>Setomelanomma</taxon>
    </lineage>
</organism>
<dbReference type="OrthoDB" id="3691647at2759"/>
<accession>A0A9P4H2H9</accession>
<evidence type="ECO:0000313" key="2">
    <source>
        <dbReference type="EMBL" id="KAF2025521.1"/>
    </source>
</evidence>
<evidence type="ECO:0000256" key="1">
    <source>
        <dbReference type="SAM" id="SignalP"/>
    </source>
</evidence>
<keyword evidence="3" id="KW-1185">Reference proteome</keyword>
<proteinExistence type="predicted"/>
<reference evidence="2" key="1">
    <citation type="journal article" date="2020" name="Stud. Mycol.">
        <title>101 Dothideomycetes genomes: a test case for predicting lifestyles and emergence of pathogens.</title>
        <authorList>
            <person name="Haridas S."/>
            <person name="Albert R."/>
            <person name="Binder M."/>
            <person name="Bloem J."/>
            <person name="Labutti K."/>
            <person name="Salamov A."/>
            <person name="Andreopoulos B."/>
            <person name="Baker S."/>
            <person name="Barry K."/>
            <person name="Bills G."/>
            <person name="Bluhm B."/>
            <person name="Cannon C."/>
            <person name="Castanera R."/>
            <person name="Culley D."/>
            <person name="Daum C."/>
            <person name="Ezra D."/>
            <person name="Gonzalez J."/>
            <person name="Henrissat B."/>
            <person name="Kuo A."/>
            <person name="Liang C."/>
            <person name="Lipzen A."/>
            <person name="Lutzoni F."/>
            <person name="Magnuson J."/>
            <person name="Mondo S."/>
            <person name="Nolan M."/>
            <person name="Ohm R."/>
            <person name="Pangilinan J."/>
            <person name="Park H.-J."/>
            <person name="Ramirez L."/>
            <person name="Alfaro M."/>
            <person name="Sun H."/>
            <person name="Tritt A."/>
            <person name="Yoshinaga Y."/>
            <person name="Zwiers L.-H."/>
            <person name="Turgeon B."/>
            <person name="Goodwin S."/>
            <person name="Spatafora J."/>
            <person name="Crous P."/>
            <person name="Grigoriev I."/>
        </authorList>
    </citation>
    <scope>NUCLEOTIDE SEQUENCE</scope>
    <source>
        <strain evidence="2">CBS 110217</strain>
    </source>
</reference>